<accession>A0A8E0RYU7</accession>
<feature type="compositionally biased region" description="Basic residues" evidence="1">
    <location>
        <begin position="120"/>
        <end position="130"/>
    </location>
</feature>
<protein>
    <submittedName>
        <fullName evidence="2">Uncharacterized protein</fullName>
    </submittedName>
</protein>
<feature type="region of interest" description="Disordered" evidence="1">
    <location>
        <begin position="221"/>
        <end position="367"/>
    </location>
</feature>
<evidence type="ECO:0000256" key="1">
    <source>
        <dbReference type="SAM" id="MobiDB-lite"/>
    </source>
</evidence>
<dbReference type="EMBL" id="LUCM01002892">
    <property type="protein sequence ID" value="KAA0196623.1"/>
    <property type="molecule type" value="Genomic_DNA"/>
</dbReference>
<keyword evidence="3" id="KW-1185">Reference proteome</keyword>
<comment type="caution">
    <text evidence="2">The sequence shown here is derived from an EMBL/GenBank/DDBJ whole genome shotgun (WGS) entry which is preliminary data.</text>
</comment>
<feature type="compositionally biased region" description="Polar residues" evidence="1">
    <location>
        <begin position="317"/>
        <end position="327"/>
    </location>
</feature>
<feature type="region of interest" description="Disordered" evidence="1">
    <location>
        <begin position="1"/>
        <end position="37"/>
    </location>
</feature>
<feature type="compositionally biased region" description="Basic and acidic residues" evidence="1">
    <location>
        <begin position="133"/>
        <end position="143"/>
    </location>
</feature>
<feature type="compositionally biased region" description="Basic and acidic residues" evidence="1">
    <location>
        <begin position="351"/>
        <end position="367"/>
    </location>
</feature>
<feature type="compositionally biased region" description="Low complexity" evidence="1">
    <location>
        <begin position="289"/>
        <end position="305"/>
    </location>
</feature>
<dbReference type="OrthoDB" id="6279672at2759"/>
<feature type="compositionally biased region" description="Basic and acidic residues" evidence="1">
    <location>
        <begin position="12"/>
        <end position="21"/>
    </location>
</feature>
<name>A0A8E0RYU7_9TREM</name>
<gene>
    <name evidence="2" type="ORF">FBUS_07386</name>
</gene>
<feature type="compositionally biased region" description="Basic and acidic residues" evidence="1">
    <location>
        <begin position="73"/>
        <end position="110"/>
    </location>
</feature>
<dbReference type="Proteomes" id="UP000728185">
    <property type="component" value="Unassembled WGS sequence"/>
</dbReference>
<evidence type="ECO:0000313" key="3">
    <source>
        <dbReference type="Proteomes" id="UP000728185"/>
    </source>
</evidence>
<evidence type="ECO:0000313" key="2">
    <source>
        <dbReference type="EMBL" id="KAA0196623.1"/>
    </source>
</evidence>
<organism evidence="2 3">
    <name type="scientific">Fasciolopsis buskii</name>
    <dbReference type="NCBI Taxonomy" id="27845"/>
    <lineage>
        <taxon>Eukaryota</taxon>
        <taxon>Metazoa</taxon>
        <taxon>Spiralia</taxon>
        <taxon>Lophotrochozoa</taxon>
        <taxon>Platyhelminthes</taxon>
        <taxon>Trematoda</taxon>
        <taxon>Digenea</taxon>
        <taxon>Plagiorchiida</taxon>
        <taxon>Echinostomata</taxon>
        <taxon>Echinostomatoidea</taxon>
        <taxon>Fasciolidae</taxon>
        <taxon>Fasciolopsis</taxon>
    </lineage>
</organism>
<reference evidence="2" key="1">
    <citation type="submission" date="2019-05" db="EMBL/GenBank/DDBJ databases">
        <title>Annotation for the trematode Fasciolopsis buski.</title>
        <authorList>
            <person name="Choi Y.-J."/>
        </authorList>
    </citation>
    <scope>NUCLEOTIDE SEQUENCE</scope>
    <source>
        <strain evidence="2">HT</strain>
        <tissue evidence="2">Whole worm</tissue>
    </source>
</reference>
<feature type="region of interest" description="Disordered" evidence="1">
    <location>
        <begin position="66"/>
        <end position="163"/>
    </location>
</feature>
<feature type="region of interest" description="Disordered" evidence="1">
    <location>
        <begin position="386"/>
        <end position="409"/>
    </location>
</feature>
<sequence>MGQASGKLTISHVDHKTKTEAPVEADGDASQPISTGQIINGDVTNALDLPSIDDDIEPITTKSNVVAEVPPAHGDHSTVPEHDQNGSVHAVEEHDATPVPGDKSKDEKQTKKTKNPLVWIHRRLSKRSSTSKKQSDKTEETAHAAEPNEPVGETAAPVVAATTEQAESVTVSATPVTAAEHQEVVEVASSLVDQVLSTAMVQQLSEQSVEHTPEVAPVTTELVEQQHQPSTEPTVEHPSCSVEQVLESVPPEHEHMETCPSVEEPDVDATTPEVAELPNGDSEHMPKAELQPELPEQPEQTEQLPVENLETEHPVMDTNNTNVASDEQSPEKIEVAPVEPSSDHEEAEEQGLARESEENHVNGGEFEHHDDAIASKLANLELTNGHTEQHHPTTNGVGGVHSDIVVNGD</sequence>
<feature type="compositionally biased region" description="Low complexity" evidence="1">
    <location>
        <begin position="149"/>
        <end position="163"/>
    </location>
</feature>
<feature type="compositionally biased region" description="Polar residues" evidence="1">
    <location>
        <begin position="222"/>
        <end position="233"/>
    </location>
</feature>
<dbReference type="AlphaFoldDB" id="A0A8E0RYU7"/>
<proteinExistence type="predicted"/>